<dbReference type="GO" id="GO:0000014">
    <property type="term" value="F:single-stranded DNA endodeoxyribonuclease activity"/>
    <property type="evidence" value="ECO:0007669"/>
    <property type="project" value="TreeGrafter"/>
</dbReference>
<evidence type="ECO:0000256" key="9">
    <source>
        <dbReference type="ARBA" id="ARBA00022763"/>
    </source>
</evidence>
<keyword evidence="9 16" id="KW-0227">DNA damage</keyword>
<evidence type="ECO:0000256" key="2">
    <source>
        <dbReference type="ARBA" id="ARBA00004123"/>
    </source>
</evidence>
<keyword evidence="10 16" id="KW-0378">Hydrolase</keyword>
<protein>
    <recommendedName>
        <fullName evidence="16">Double-strand break repair protein</fullName>
    </recommendedName>
</protein>
<sequence>MGSNDGVLRILVSTDNHLGVWEKDEVRKDDSFRSFEEVFEIAARNNADLVLLGGDLFHDNKPSRATIVRAMDILTRHCMGDQAVRFQVLSDQAANFTTGRVNYEDPNYNVALPVMTIHGNHDDPAGAENLSAVDILSTCRLVNYFGKAAIEGSGVGKLRITPVLLQKGETRVAMYGLGNLRDERLCRLFQTPQCVEWARPADTPDIGKDEWFNIFVLHQNRVAHTQNAKNCLREGALAKFLDLVVWGHEHECLADPWESAEAGNAFSVMQPGSSVATALSEGESRRKHVVMIEIMGQQWRTVKHPLESVRPFQFSSVTLAEQLELDPANQEGVTEFLERKVQSMIDEAERQRSPAAPALPLVRLRVDYSGFSTINTQRFGQKFVGKVANPNDIVLWQKAPQRRHKAEAVPGTTADMALVRPEALDEARIEDLIGQHLAHNLEILPEQTLTEALHEFVEKDNKESMKEAIHRVLQETQNATLHDEKATQVEQDEDLLNIVLDVAAKHKEATAAASAAQRATQAQRGADTQQQQQQQQQGSRPGSGSAANGLQRQVSGMQVRVLVMGEMLHCGCAVV</sequence>
<organism evidence="20 21">
    <name type="scientific">Chlorella ohadii</name>
    <dbReference type="NCBI Taxonomy" id="2649997"/>
    <lineage>
        <taxon>Eukaryota</taxon>
        <taxon>Viridiplantae</taxon>
        <taxon>Chlorophyta</taxon>
        <taxon>core chlorophytes</taxon>
        <taxon>Trebouxiophyceae</taxon>
        <taxon>Chlorellales</taxon>
        <taxon>Chlorellaceae</taxon>
        <taxon>Chlorella clade</taxon>
        <taxon>Chlorella</taxon>
    </lineage>
</organism>
<keyword evidence="12 16" id="KW-0234">DNA repair</keyword>
<dbReference type="InterPro" id="IPR004843">
    <property type="entry name" value="Calcineurin-like_PHP"/>
</dbReference>
<dbReference type="PIRSF" id="PIRSF000882">
    <property type="entry name" value="DSB_repair_MRE11"/>
    <property type="match status" value="1"/>
</dbReference>
<keyword evidence="21" id="KW-1185">Reference proteome</keyword>
<evidence type="ECO:0000256" key="16">
    <source>
        <dbReference type="PIRNR" id="PIRNR000882"/>
    </source>
</evidence>
<dbReference type="GO" id="GO:0000723">
    <property type="term" value="P:telomere maintenance"/>
    <property type="evidence" value="ECO:0007669"/>
    <property type="project" value="TreeGrafter"/>
</dbReference>
<keyword evidence="8 16" id="KW-0255">Endonuclease</keyword>
<evidence type="ECO:0000256" key="1">
    <source>
        <dbReference type="ARBA" id="ARBA00001936"/>
    </source>
</evidence>
<feature type="active site" description="Proton donor" evidence="17">
    <location>
        <position position="121"/>
    </location>
</feature>
<dbReference type="SUPFAM" id="SSF56300">
    <property type="entry name" value="Metallo-dependent phosphatases"/>
    <property type="match status" value="1"/>
</dbReference>
<keyword evidence="6 16" id="KW-0540">Nuclease</keyword>
<feature type="region of interest" description="Disordered" evidence="18">
    <location>
        <begin position="513"/>
        <end position="551"/>
    </location>
</feature>
<dbReference type="InterPro" id="IPR003701">
    <property type="entry name" value="Mre11"/>
</dbReference>
<dbReference type="GO" id="GO:0006303">
    <property type="term" value="P:double-strand break repair via nonhomologous end joining"/>
    <property type="evidence" value="ECO:0007669"/>
    <property type="project" value="TreeGrafter"/>
</dbReference>
<comment type="subcellular location">
    <subcellularLocation>
        <location evidence="3">Chromosome</location>
    </subcellularLocation>
    <subcellularLocation>
        <location evidence="2 16">Nucleus</location>
    </subcellularLocation>
</comment>
<dbReference type="PANTHER" id="PTHR10139:SF1">
    <property type="entry name" value="DOUBLE-STRAND BREAK REPAIR PROTEIN MRE11"/>
    <property type="match status" value="1"/>
</dbReference>
<feature type="compositionally biased region" description="Low complexity" evidence="18">
    <location>
        <begin position="513"/>
        <end position="547"/>
    </location>
</feature>
<keyword evidence="5" id="KW-0158">Chromosome</keyword>
<evidence type="ECO:0000256" key="14">
    <source>
        <dbReference type="ARBA" id="ARBA00023242"/>
    </source>
</evidence>
<evidence type="ECO:0000256" key="12">
    <source>
        <dbReference type="ARBA" id="ARBA00023204"/>
    </source>
</evidence>
<evidence type="ECO:0000256" key="18">
    <source>
        <dbReference type="SAM" id="MobiDB-lite"/>
    </source>
</evidence>
<evidence type="ECO:0000256" key="5">
    <source>
        <dbReference type="ARBA" id="ARBA00022454"/>
    </source>
</evidence>
<keyword evidence="14 16" id="KW-0539">Nucleus</keyword>
<evidence type="ECO:0000256" key="15">
    <source>
        <dbReference type="ARBA" id="ARBA00023254"/>
    </source>
</evidence>
<dbReference type="GO" id="GO:0035861">
    <property type="term" value="C:site of double-strand break"/>
    <property type="evidence" value="ECO:0007669"/>
    <property type="project" value="TreeGrafter"/>
</dbReference>
<evidence type="ECO:0000256" key="11">
    <source>
        <dbReference type="ARBA" id="ARBA00022839"/>
    </source>
</evidence>
<dbReference type="GO" id="GO:0007095">
    <property type="term" value="P:mitotic G2 DNA damage checkpoint signaling"/>
    <property type="evidence" value="ECO:0007669"/>
    <property type="project" value="TreeGrafter"/>
</dbReference>
<dbReference type="EMBL" id="JADXDR010000067">
    <property type="protein sequence ID" value="KAI7841198.1"/>
    <property type="molecule type" value="Genomic_DNA"/>
</dbReference>
<evidence type="ECO:0000256" key="7">
    <source>
        <dbReference type="ARBA" id="ARBA00022723"/>
    </source>
</evidence>
<dbReference type="FunFam" id="3.60.21.10:FF:000019">
    <property type="entry name" value="Double-strand break repair protein"/>
    <property type="match status" value="1"/>
</dbReference>
<dbReference type="GO" id="GO:0030145">
    <property type="term" value="F:manganese ion binding"/>
    <property type="evidence" value="ECO:0007669"/>
    <property type="project" value="UniProtKB-UniRule"/>
</dbReference>
<dbReference type="SMART" id="SM01347">
    <property type="entry name" value="Mre11_DNA_bind"/>
    <property type="match status" value="1"/>
</dbReference>
<comment type="similarity">
    <text evidence="4 16">Belongs to the MRE11/RAD32 family.</text>
</comment>
<dbReference type="GO" id="GO:0042138">
    <property type="term" value="P:meiotic DNA double-strand break formation"/>
    <property type="evidence" value="ECO:0007669"/>
    <property type="project" value="TreeGrafter"/>
</dbReference>
<accession>A0AAD5DRM5</accession>
<evidence type="ECO:0000259" key="19">
    <source>
        <dbReference type="SMART" id="SM01347"/>
    </source>
</evidence>
<comment type="cofactor">
    <cofactor evidence="1 16">
        <name>Mn(2+)</name>
        <dbReference type="ChEBI" id="CHEBI:29035"/>
    </cofactor>
</comment>
<dbReference type="CDD" id="cd00840">
    <property type="entry name" value="MPP_Mre11_N"/>
    <property type="match status" value="1"/>
</dbReference>
<name>A0AAD5DRM5_9CHLO</name>
<evidence type="ECO:0000256" key="3">
    <source>
        <dbReference type="ARBA" id="ARBA00004286"/>
    </source>
</evidence>
<dbReference type="Gene3D" id="3.60.21.10">
    <property type="match status" value="1"/>
</dbReference>
<feature type="domain" description="Mre11 DNA-binding" evidence="19">
    <location>
        <begin position="299"/>
        <end position="456"/>
    </location>
</feature>
<reference evidence="20" key="1">
    <citation type="submission" date="2020-11" db="EMBL/GenBank/DDBJ databases">
        <title>Chlorella ohadii genome sequencing and assembly.</title>
        <authorList>
            <person name="Murik O."/>
            <person name="Treves H."/>
            <person name="Kedem I."/>
            <person name="Shotland Y."/>
            <person name="Kaplan A."/>
        </authorList>
    </citation>
    <scope>NUCLEOTIDE SEQUENCE</scope>
    <source>
        <strain evidence="20">1</strain>
    </source>
</reference>
<evidence type="ECO:0000256" key="4">
    <source>
        <dbReference type="ARBA" id="ARBA00009028"/>
    </source>
</evidence>
<dbReference type="GO" id="GO:0008296">
    <property type="term" value="F:3'-5'-DNA exonuclease activity"/>
    <property type="evidence" value="ECO:0007669"/>
    <property type="project" value="InterPro"/>
</dbReference>
<dbReference type="InterPro" id="IPR038487">
    <property type="entry name" value="Mre11_capping_dom"/>
</dbReference>
<keyword evidence="11 16" id="KW-0269">Exonuclease</keyword>
<gene>
    <name evidence="20" type="ORF">COHA_005164</name>
</gene>
<keyword evidence="15 16" id="KW-0469">Meiosis</keyword>
<evidence type="ECO:0000256" key="13">
    <source>
        <dbReference type="ARBA" id="ARBA00023211"/>
    </source>
</evidence>
<dbReference type="AlphaFoldDB" id="A0AAD5DRM5"/>
<evidence type="ECO:0000256" key="10">
    <source>
        <dbReference type="ARBA" id="ARBA00022801"/>
    </source>
</evidence>
<dbReference type="PANTHER" id="PTHR10139">
    <property type="entry name" value="DOUBLE-STRAND BREAK REPAIR PROTEIN MRE11"/>
    <property type="match status" value="1"/>
</dbReference>
<dbReference type="InterPro" id="IPR041796">
    <property type="entry name" value="Mre11_N"/>
</dbReference>
<proteinExistence type="inferred from homology"/>
<dbReference type="GO" id="GO:0000724">
    <property type="term" value="P:double-strand break repair via homologous recombination"/>
    <property type="evidence" value="ECO:0007669"/>
    <property type="project" value="TreeGrafter"/>
</dbReference>
<comment type="function">
    <text evidence="16">Core component of the MRN complex, which plays a central role in double-strand break (DSB) repair, DNA recombination, maintenance of telomere integrity and meiosis. The MRN complex is involved in the repair of DNA double-strand breaks (DSBs) via homologous recombination (HR), an error-free mechanism which primarily occurs during S and G2 phases. The complex (1) mediates the end resection of damaged DNA, which generates proper single-stranded DNA, a key initial steps in HR, and is (2) required for the recruitment of other repair factors and efficient activation of ATM and ATR upon DNA damage. Within the MRN complex, MRE11 possesses both single-strand endonuclease activity and double-strand-specific 3'-5' exonuclease activity. MRE11 first endonucleolytically cleaves the 5' strand at DNA DSB ends to prevent non-homologous end joining (NHEJ) and licence HR. It then generates a single-stranded DNA gap via 3' to 5' exonucleolytic degradation, which is required for single-strand invasion and recombination.</text>
</comment>
<evidence type="ECO:0000256" key="8">
    <source>
        <dbReference type="ARBA" id="ARBA00022759"/>
    </source>
</evidence>
<dbReference type="Pfam" id="PF00149">
    <property type="entry name" value="Metallophos"/>
    <property type="match status" value="1"/>
</dbReference>
<dbReference type="GO" id="GO:0097552">
    <property type="term" value="P:mitochondrial double-strand break repair via homologous recombination"/>
    <property type="evidence" value="ECO:0007669"/>
    <property type="project" value="TreeGrafter"/>
</dbReference>
<evidence type="ECO:0000256" key="6">
    <source>
        <dbReference type="ARBA" id="ARBA00022722"/>
    </source>
</evidence>
<dbReference type="Gene3D" id="3.30.110.110">
    <property type="entry name" value="Mre11, capping domain"/>
    <property type="match status" value="1"/>
</dbReference>
<dbReference type="Pfam" id="PF04152">
    <property type="entry name" value="Mre11_DNA_bind"/>
    <property type="match status" value="1"/>
</dbReference>
<dbReference type="InterPro" id="IPR029052">
    <property type="entry name" value="Metallo-depent_PP-like"/>
</dbReference>
<keyword evidence="13 16" id="KW-0464">Manganese</keyword>
<evidence type="ECO:0000313" key="21">
    <source>
        <dbReference type="Proteomes" id="UP001205105"/>
    </source>
</evidence>
<comment type="caution">
    <text evidence="20">The sequence shown here is derived from an EMBL/GenBank/DDBJ whole genome shotgun (WGS) entry which is preliminary data.</text>
</comment>
<dbReference type="InterPro" id="IPR007281">
    <property type="entry name" value="Mre11_DNA-bd"/>
</dbReference>
<evidence type="ECO:0000256" key="17">
    <source>
        <dbReference type="PIRSR" id="PIRSR000882-1"/>
    </source>
</evidence>
<dbReference type="Proteomes" id="UP001205105">
    <property type="component" value="Unassembled WGS sequence"/>
</dbReference>
<dbReference type="GO" id="GO:0030870">
    <property type="term" value="C:Mre11 complex"/>
    <property type="evidence" value="ECO:0007669"/>
    <property type="project" value="UniProtKB-UniRule"/>
</dbReference>
<evidence type="ECO:0000313" key="20">
    <source>
        <dbReference type="EMBL" id="KAI7841198.1"/>
    </source>
</evidence>
<keyword evidence="7" id="KW-0479">Metal-binding</keyword>